<dbReference type="Pfam" id="PF00263">
    <property type="entry name" value="Secretin"/>
    <property type="match status" value="1"/>
</dbReference>
<dbReference type="Proteomes" id="UP000266183">
    <property type="component" value="Chromosome"/>
</dbReference>
<accession>A0A385SH22</accession>
<feature type="domain" description="Type II/III secretion system secretin-like" evidence="4">
    <location>
        <begin position="467"/>
        <end position="633"/>
    </location>
</feature>
<dbReference type="RefSeq" id="WP_119752528.1">
    <property type="nucleotide sequence ID" value="NZ_CP032382.1"/>
</dbReference>
<dbReference type="KEGG" id="chk:D4L85_00780"/>
<keyword evidence="6" id="KW-1185">Reference proteome</keyword>
<organism evidence="5 6">
    <name type="scientific">Chryseolinea soli</name>
    <dbReference type="NCBI Taxonomy" id="2321403"/>
    <lineage>
        <taxon>Bacteria</taxon>
        <taxon>Pseudomonadati</taxon>
        <taxon>Bacteroidota</taxon>
        <taxon>Cytophagia</taxon>
        <taxon>Cytophagales</taxon>
        <taxon>Fulvivirgaceae</taxon>
        <taxon>Chryseolinea</taxon>
    </lineage>
</organism>
<keyword evidence="2" id="KW-0472">Membrane</keyword>
<dbReference type="EMBL" id="CP032382">
    <property type="protein sequence ID" value="AYB29205.1"/>
    <property type="molecule type" value="Genomic_DNA"/>
</dbReference>
<dbReference type="GO" id="GO:0009306">
    <property type="term" value="P:protein secretion"/>
    <property type="evidence" value="ECO:0007669"/>
    <property type="project" value="InterPro"/>
</dbReference>
<evidence type="ECO:0000256" key="3">
    <source>
        <dbReference type="RuleBase" id="RU004003"/>
    </source>
</evidence>
<proteinExistence type="inferred from homology"/>
<comment type="subcellular location">
    <subcellularLocation>
        <location evidence="1">Membrane</location>
    </subcellularLocation>
</comment>
<dbReference type="PRINTS" id="PR00811">
    <property type="entry name" value="BCTERIALGSPD"/>
</dbReference>
<dbReference type="AlphaFoldDB" id="A0A385SH22"/>
<sequence>MINIKKIFPIFLMLFLITLSGRAQDGFPARLNFIKQQLSLLSDSLSPGLRESASLSVSNLPIQSFLRSIAEAHGLNVQIDPALNLMLSNNFTNVEVKDLLYFICEEYRLDIRFTNTILSFSKYQEPVKVELPPPAKKLDIVYDPGTGNVSFDLSNDSLRAFVKQITRITNRNVIATGNDLENKLVRGYIRDLPLENALDKLAYINGFTFSKTKDGVFLFEGAPVLSSNNVSNGLPAMKRVVQGDITVRDSLIDLDVTNVPILDIIHQVSPQLGKNYILFSEITGTTTVKVKKVRYDELLSFLFQGTNFTYKKKGNVYLLGQRNLEGFRTSEIVKLNFRPIDGIDKELPTELTKDMEIKVFRELNSLIISGNKQRIDELTSFIKLIDQPIPNILIEVIVADVRKGYSLTTGINAVLSDSVPKTAGTVFPGLDMTLSSKSINNALSSLDSKGIVNLGKVTPNFYVTLKALETNNNIQLRSTPKLATVNGSKASLVIGKSVYYVEQTQNITGGVTPITTTAQRFNKVEANLSINISPVVSGNEHITLEISAEFSDFIPSTIQNAPPGNETRKFESKIRVRNEEMIILGGLEELTKSETGSGTPLLSRIPVLKWLFSSKTKAKTDNRLIVFIKPTLVY</sequence>
<evidence type="ECO:0000256" key="1">
    <source>
        <dbReference type="ARBA" id="ARBA00004370"/>
    </source>
</evidence>
<protein>
    <submittedName>
        <fullName evidence="5">General secretion pathway protein GspD</fullName>
    </submittedName>
</protein>
<dbReference type="InterPro" id="IPR038591">
    <property type="entry name" value="NolW-like_sf"/>
</dbReference>
<evidence type="ECO:0000313" key="5">
    <source>
        <dbReference type="EMBL" id="AYB29205.1"/>
    </source>
</evidence>
<gene>
    <name evidence="5" type="ORF">D4L85_00780</name>
</gene>
<reference evidence="6" key="1">
    <citation type="submission" date="2018-09" db="EMBL/GenBank/DDBJ databases">
        <title>Chryseolinea sp. KIS68-18 isolated from soil.</title>
        <authorList>
            <person name="Weon H.-Y."/>
            <person name="Kwon S.-W."/>
            <person name="Lee S.A."/>
        </authorList>
    </citation>
    <scope>NUCLEOTIDE SEQUENCE [LARGE SCALE GENOMIC DNA]</scope>
    <source>
        <strain evidence="6">KIS68-18</strain>
    </source>
</reference>
<dbReference type="PANTHER" id="PTHR30332">
    <property type="entry name" value="PROBABLE GENERAL SECRETION PATHWAY PROTEIN D"/>
    <property type="match status" value="1"/>
</dbReference>
<dbReference type="InterPro" id="IPR050810">
    <property type="entry name" value="Bact_Secretion_Sys_Channel"/>
</dbReference>
<dbReference type="InterPro" id="IPR004846">
    <property type="entry name" value="T2SS/T3SS_dom"/>
</dbReference>
<dbReference type="InterPro" id="IPR001775">
    <property type="entry name" value="GspD/PilQ"/>
</dbReference>
<evidence type="ECO:0000313" key="6">
    <source>
        <dbReference type="Proteomes" id="UP000266183"/>
    </source>
</evidence>
<dbReference type="PANTHER" id="PTHR30332:SF17">
    <property type="entry name" value="TYPE IV PILIATION SYSTEM PROTEIN DR_0774-RELATED"/>
    <property type="match status" value="1"/>
</dbReference>
<name>A0A385SH22_9BACT</name>
<comment type="similarity">
    <text evidence="3">Belongs to the bacterial secretin family.</text>
</comment>
<dbReference type="GO" id="GO:0016020">
    <property type="term" value="C:membrane"/>
    <property type="evidence" value="ECO:0007669"/>
    <property type="project" value="UniProtKB-SubCell"/>
</dbReference>
<dbReference type="OrthoDB" id="9816579at2"/>
<evidence type="ECO:0000259" key="4">
    <source>
        <dbReference type="Pfam" id="PF00263"/>
    </source>
</evidence>
<dbReference type="Gene3D" id="3.30.1370.120">
    <property type="match status" value="1"/>
</dbReference>
<dbReference type="Gene3D" id="3.55.50.30">
    <property type="match status" value="2"/>
</dbReference>
<dbReference type="GO" id="GO:0015627">
    <property type="term" value="C:type II protein secretion system complex"/>
    <property type="evidence" value="ECO:0007669"/>
    <property type="project" value="TreeGrafter"/>
</dbReference>
<evidence type="ECO:0000256" key="2">
    <source>
        <dbReference type="ARBA" id="ARBA00023136"/>
    </source>
</evidence>